<sequence>MGVDLVPFADNWAYLKTELSWLDRLLMLAIARQRKETKAIKKVALTPADNVSSHWWKGVIAVSNPGYDDCRVPAAIPCIKPVGYQQQLESRIQVSSQADVVLALPSLRHYLNLTLFEKNLILMALAPEINRRYGRLYHYLHTGEDNAAASDLPTVDLVLRLLCRNDLERRRARAKLTGPESLIERRILRYVSVRPSTKLSSYLQISDEWVDYLLSEQPDQHVLFASLATPSAPVLALPAPTAATRAVKIVQPEVPWDRLILPAPLLSQLHRLPQQAAVGLLTRDFTQDLIEDALSSASDSQVALLIGATGTGKTMAAGAIATSLRQPLAILDLKQVQAEDFTAVLDSLDSDRYPVLLIKSAQIWFGRHAPLPAAQLAQWLQRRLAEPGLTLLSAHYLHTVQARWRQQMNGGVITLPLPRKAARTMLWRQAFAGIICHEAMDWAELGKSLKISGGQIQMTAQAAIAIAQSKNATAITLSHIQQALSQRDKTAAKQLEAL</sequence>
<dbReference type="EMBL" id="QBMP01000107">
    <property type="protein sequence ID" value="PZO54844.1"/>
    <property type="molecule type" value="Genomic_DNA"/>
</dbReference>
<organism evidence="2 3">
    <name type="scientific">Phormidesmis priestleyi</name>
    <dbReference type="NCBI Taxonomy" id="268141"/>
    <lineage>
        <taxon>Bacteria</taxon>
        <taxon>Bacillati</taxon>
        <taxon>Cyanobacteriota</taxon>
        <taxon>Cyanophyceae</taxon>
        <taxon>Leptolyngbyales</taxon>
        <taxon>Leptolyngbyaceae</taxon>
        <taxon>Phormidesmis</taxon>
    </lineage>
</organism>
<gene>
    <name evidence="2" type="ORF">DCF15_11265</name>
</gene>
<evidence type="ECO:0000313" key="3">
    <source>
        <dbReference type="Proteomes" id="UP000249794"/>
    </source>
</evidence>
<dbReference type="InterPro" id="IPR027417">
    <property type="entry name" value="P-loop_NTPase"/>
</dbReference>
<dbReference type="SUPFAM" id="SSF52540">
    <property type="entry name" value="P-loop containing nucleoside triphosphate hydrolases"/>
    <property type="match status" value="1"/>
</dbReference>
<reference evidence="2 3" key="2">
    <citation type="submission" date="2018-06" db="EMBL/GenBank/DDBJ databases">
        <title>Metagenomic assembly of (sub)arctic Cyanobacteria and their associated microbiome from non-axenic cultures.</title>
        <authorList>
            <person name="Baurain D."/>
        </authorList>
    </citation>
    <scope>NUCLEOTIDE SEQUENCE [LARGE SCALE GENOMIC DNA]</scope>
    <source>
        <strain evidence="2">ULC027bin1</strain>
    </source>
</reference>
<dbReference type="InterPro" id="IPR054472">
    <property type="entry name" value="WHD"/>
</dbReference>
<feature type="domain" description="Winged helix" evidence="1">
    <location>
        <begin position="5"/>
        <end position="217"/>
    </location>
</feature>
<dbReference type="AlphaFoldDB" id="A0A2W4XCN9"/>
<evidence type="ECO:0000259" key="1">
    <source>
        <dbReference type="Pfam" id="PF22977"/>
    </source>
</evidence>
<accession>A0A2W4XCN9</accession>
<dbReference type="Proteomes" id="UP000249794">
    <property type="component" value="Unassembled WGS sequence"/>
</dbReference>
<dbReference type="Gene3D" id="3.40.50.300">
    <property type="entry name" value="P-loop containing nucleotide triphosphate hydrolases"/>
    <property type="match status" value="1"/>
</dbReference>
<comment type="caution">
    <text evidence="2">The sequence shown here is derived from an EMBL/GenBank/DDBJ whole genome shotgun (WGS) entry which is preliminary data.</text>
</comment>
<reference evidence="3" key="1">
    <citation type="submission" date="2018-04" db="EMBL/GenBank/DDBJ databases">
        <authorList>
            <person name="Cornet L."/>
        </authorList>
    </citation>
    <scope>NUCLEOTIDE SEQUENCE [LARGE SCALE GENOMIC DNA]</scope>
</reference>
<dbReference type="Pfam" id="PF22977">
    <property type="entry name" value="WHD"/>
    <property type="match status" value="1"/>
</dbReference>
<name>A0A2W4XCN9_9CYAN</name>
<protein>
    <recommendedName>
        <fullName evidence="1">Winged helix domain-containing protein</fullName>
    </recommendedName>
</protein>
<evidence type="ECO:0000313" key="2">
    <source>
        <dbReference type="EMBL" id="PZO54844.1"/>
    </source>
</evidence>
<proteinExistence type="predicted"/>